<evidence type="ECO:0000256" key="4">
    <source>
        <dbReference type="PROSITE-ProRule" id="PRU00108"/>
    </source>
</evidence>
<feature type="compositionally biased region" description="Polar residues" evidence="5">
    <location>
        <begin position="354"/>
        <end position="366"/>
    </location>
</feature>
<keyword evidence="3 4" id="KW-0539">Nucleus</keyword>
<feature type="compositionally biased region" description="Low complexity" evidence="5">
    <location>
        <begin position="458"/>
        <end position="470"/>
    </location>
</feature>
<feature type="compositionally biased region" description="Polar residues" evidence="5">
    <location>
        <begin position="180"/>
        <end position="229"/>
    </location>
</feature>
<feature type="domain" description="Homeobox" evidence="6">
    <location>
        <begin position="1061"/>
        <end position="1124"/>
    </location>
</feature>
<feature type="DNA-binding region" description="Homeobox" evidence="4">
    <location>
        <begin position="1063"/>
        <end position="1125"/>
    </location>
</feature>
<feature type="region of interest" description="Disordered" evidence="5">
    <location>
        <begin position="173"/>
        <end position="415"/>
    </location>
</feature>
<dbReference type="GO" id="GO:0005634">
    <property type="term" value="C:nucleus"/>
    <property type="evidence" value="ECO:0007669"/>
    <property type="project" value="UniProtKB-SubCell"/>
</dbReference>
<gene>
    <name evidence="8" type="primary">LOC111124119</name>
</gene>
<dbReference type="PROSITE" id="PS50071">
    <property type="entry name" value="HOMEOBOX_2"/>
    <property type="match status" value="1"/>
</dbReference>
<dbReference type="Proteomes" id="UP000694844">
    <property type="component" value="Chromosome 1"/>
</dbReference>
<feature type="compositionally biased region" description="Polar residues" evidence="5">
    <location>
        <begin position="385"/>
        <end position="404"/>
    </location>
</feature>
<keyword evidence="1 4" id="KW-0238">DNA-binding</keyword>
<dbReference type="InterPro" id="IPR050224">
    <property type="entry name" value="TALE_homeobox"/>
</dbReference>
<dbReference type="Gene3D" id="1.10.10.60">
    <property type="entry name" value="Homeodomain-like"/>
    <property type="match status" value="1"/>
</dbReference>
<feature type="region of interest" description="Disordered" evidence="5">
    <location>
        <begin position="453"/>
        <end position="508"/>
    </location>
</feature>
<feature type="region of interest" description="Disordered" evidence="5">
    <location>
        <begin position="1051"/>
        <end position="1070"/>
    </location>
</feature>
<feature type="compositionally biased region" description="Low complexity" evidence="5">
    <location>
        <begin position="269"/>
        <end position="286"/>
    </location>
</feature>
<dbReference type="InterPro" id="IPR001356">
    <property type="entry name" value="HD"/>
</dbReference>
<feature type="compositionally biased region" description="Low complexity" evidence="5">
    <location>
        <begin position="294"/>
        <end position="323"/>
    </location>
</feature>
<keyword evidence="7" id="KW-1185">Reference proteome</keyword>
<organism evidence="7 8">
    <name type="scientific">Crassostrea virginica</name>
    <name type="common">Eastern oyster</name>
    <dbReference type="NCBI Taxonomy" id="6565"/>
    <lineage>
        <taxon>Eukaryota</taxon>
        <taxon>Metazoa</taxon>
        <taxon>Spiralia</taxon>
        <taxon>Lophotrochozoa</taxon>
        <taxon>Mollusca</taxon>
        <taxon>Bivalvia</taxon>
        <taxon>Autobranchia</taxon>
        <taxon>Pteriomorphia</taxon>
        <taxon>Ostreida</taxon>
        <taxon>Ostreoidea</taxon>
        <taxon>Ostreidae</taxon>
        <taxon>Crassostrea</taxon>
    </lineage>
</organism>
<evidence type="ECO:0000256" key="3">
    <source>
        <dbReference type="ARBA" id="ARBA00023242"/>
    </source>
</evidence>
<name>A0A8B8D586_CRAVI</name>
<keyword evidence="2 4" id="KW-0371">Homeobox</keyword>
<feature type="region of interest" description="Disordered" evidence="5">
    <location>
        <begin position="72"/>
        <end position="108"/>
    </location>
</feature>
<reference evidence="7" key="1">
    <citation type="submission" date="2024-06" db="UniProtKB">
        <authorList>
            <consortium name="RefSeq"/>
        </authorList>
    </citation>
    <scope>NUCLEOTIDE SEQUENCE [LARGE SCALE GENOMIC DNA]</scope>
</reference>
<evidence type="ECO:0000313" key="8">
    <source>
        <dbReference type="RefSeq" id="XP_022322694.1"/>
    </source>
</evidence>
<accession>A0A8B8D586</accession>
<dbReference type="PANTHER" id="PTHR11850">
    <property type="entry name" value="HOMEOBOX PROTEIN TRANSCRIPTION FACTORS"/>
    <property type="match status" value="1"/>
</dbReference>
<protein>
    <submittedName>
        <fullName evidence="8">Protein pygopus-like isoform X1</fullName>
    </submittedName>
</protein>
<evidence type="ECO:0000256" key="2">
    <source>
        <dbReference type="ARBA" id="ARBA00023155"/>
    </source>
</evidence>
<dbReference type="SMART" id="SM00389">
    <property type="entry name" value="HOX"/>
    <property type="match status" value="1"/>
</dbReference>
<dbReference type="GeneID" id="111124119"/>
<dbReference type="InterPro" id="IPR008422">
    <property type="entry name" value="KN_HD"/>
</dbReference>
<dbReference type="CDD" id="cd00086">
    <property type="entry name" value="homeodomain"/>
    <property type="match status" value="1"/>
</dbReference>
<evidence type="ECO:0000256" key="5">
    <source>
        <dbReference type="SAM" id="MobiDB-lite"/>
    </source>
</evidence>
<comment type="subcellular location">
    <subcellularLocation>
        <location evidence="4">Nucleus</location>
    </subcellularLocation>
</comment>
<dbReference type="AlphaFoldDB" id="A0A8B8D586"/>
<feature type="region of interest" description="Disordered" evidence="5">
    <location>
        <begin position="531"/>
        <end position="637"/>
    </location>
</feature>
<feature type="compositionally biased region" description="Low complexity" evidence="5">
    <location>
        <begin position="586"/>
        <end position="602"/>
    </location>
</feature>
<proteinExistence type="predicted"/>
<dbReference type="GO" id="GO:0003677">
    <property type="term" value="F:DNA binding"/>
    <property type="evidence" value="ECO:0007669"/>
    <property type="project" value="UniProtKB-UniRule"/>
</dbReference>
<evidence type="ECO:0000313" key="7">
    <source>
        <dbReference type="Proteomes" id="UP000694844"/>
    </source>
</evidence>
<evidence type="ECO:0000259" key="6">
    <source>
        <dbReference type="PROSITE" id="PS50071"/>
    </source>
</evidence>
<dbReference type="SUPFAM" id="SSF46689">
    <property type="entry name" value="Homeodomain-like"/>
    <property type="match status" value="1"/>
</dbReference>
<dbReference type="OrthoDB" id="10056939at2759"/>
<evidence type="ECO:0000256" key="1">
    <source>
        <dbReference type="ARBA" id="ARBA00023125"/>
    </source>
</evidence>
<feature type="compositionally biased region" description="Polar residues" evidence="5">
    <location>
        <begin position="479"/>
        <end position="497"/>
    </location>
</feature>
<dbReference type="KEGG" id="cvn:111124119"/>
<dbReference type="RefSeq" id="XP_022322694.1">
    <property type="nucleotide sequence ID" value="XM_022466986.1"/>
</dbReference>
<reference evidence="8" key="2">
    <citation type="submission" date="2025-08" db="UniProtKB">
        <authorList>
            <consortium name="RefSeq"/>
        </authorList>
    </citation>
    <scope>IDENTIFICATION</scope>
    <source>
        <tissue evidence="8">Whole sample</tissue>
    </source>
</reference>
<dbReference type="Pfam" id="PF05920">
    <property type="entry name" value="Homeobox_KN"/>
    <property type="match status" value="1"/>
</dbReference>
<dbReference type="InterPro" id="IPR009057">
    <property type="entry name" value="Homeodomain-like_sf"/>
</dbReference>
<dbReference type="GO" id="GO:0006355">
    <property type="term" value="P:regulation of DNA-templated transcription"/>
    <property type="evidence" value="ECO:0007669"/>
    <property type="project" value="InterPro"/>
</dbReference>
<sequence>MWVAKMAVNVKTEPPGIFSCINVNVMDDDKEKSYQMRKSMIKREGVDPKFRRELKVDVGAGNFQNMMEYREAPASPGASSVHSLDNGGMDNLGSPTTPSSPTPAAPAEIVDERLPNELLDEICEDIGMKEGMELDFVEFLMEQDMVDPQVYMTPEAIRNTLSSVASTSAAQTQGGMMSAPVQQSQMTSTPRTNEMNPSSSRGCSSPTTTYSLASSTNCTVATSSGSSSPVAKRFHLSTSGPSSPVRITAPPLSPHGGVFKAPPTPPTPRRSSQSQQSIASPSISSTVGPPAQRPYSPASVPSSPSQKSVPPQFSQIQGQSQTQMAPPKSIPPHLQRQNSQHSYQRLGRPAPPNVNIQNMPQPQHQKWTGPAGGQQQLPNGMMGNQPCSMNNMGYPPNQQYQRSMDSPCDNGYYSGDTNSVRSYGSSTVSSSVQSSVSSAQTAIHNHAFNNRQTMQSMPPQQQQQQQQPQQKNVHFSDLQGHQQNGVPIQRQNSSGYNQGYEPSDCDLENEFSQRNVPSKIMPRLTPSMKSDIAPYMVPGNNNGSMSPYGDYSRGSNSRPGSGDNPMVSMQNDYFSQKPGEMFNVDNNQNSMHMNNYNNSMQHPQQSQEPGYRPSCSGGAPIGMQPLRHFDGPTCGMPQGEALGDPMYMDRTDAYKIAMGYCDNQYEPQGQNMNNSCLSMDQKMGPGMLNPSQGYPGENYCQNPMQNSGPRGIPMQNPHMMGGPPQGNGAYDQSQYNNRMQSSANMNNPMYSNPQTPISADNMQCQNPGVNGQNWVGPQTPGMHSKPPHQGMAPGMNMHSQQGMQTPGGSGSMPPCTQPNCQNCKTGSPHRPPMLASQQTFIQHLISDRSNAFRSHPLFPLLRDLIIADMNFCSPNFPYQLISNLPADFDKLLQNFLSRNPPSGTYQGNFAIESVIMDALKYAHHCLIEKIRDRQEQDKVTKSTSKSLSAIEEFCEKFDRSVRQNIIKPATFQLPNHSGGVNSSLAGQPMGGNMTPNMGTPTKDHKFADMDGMMMQGLFASPSAKKGLDLGAMCSPHFKSLKDLADCSDTTSIVSSSSNHGKSESKKHPSLPKEAVAIMLEWLRQHKDNPYPNDDEKAMLIKQTGLTINQINYWFTNARRRILPKWAQQCK</sequence>